<keyword evidence="2 6" id="KW-0132">Cell division</keyword>
<evidence type="ECO:0000256" key="6">
    <source>
        <dbReference type="HAMAP-Rule" id="MF_00267"/>
    </source>
</evidence>
<keyword evidence="3 6" id="KW-0717">Septation</keyword>
<proteinExistence type="inferred from homology"/>
<dbReference type="Pfam" id="PF03775">
    <property type="entry name" value="MinC_C"/>
    <property type="match status" value="1"/>
</dbReference>
<dbReference type="EMBL" id="CP034791">
    <property type="protein sequence ID" value="AZT90402.1"/>
    <property type="molecule type" value="Genomic_DNA"/>
</dbReference>
<dbReference type="GO" id="GO:0000917">
    <property type="term" value="P:division septum assembly"/>
    <property type="evidence" value="ECO:0007669"/>
    <property type="project" value="UniProtKB-KW"/>
</dbReference>
<dbReference type="SUPFAM" id="SSF63848">
    <property type="entry name" value="Cell-division inhibitor MinC, C-terminal domain"/>
    <property type="match status" value="1"/>
</dbReference>
<dbReference type="HAMAP" id="MF_00267">
    <property type="entry name" value="MinC"/>
    <property type="match status" value="1"/>
</dbReference>
<comment type="function">
    <text evidence="6">Cell division inhibitor that blocks the formation of polar Z ring septums. Rapidly oscillates between the poles of the cell to destabilize FtsZ filaments that have formed before they mature into polar Z rings. Prevents FtsZ polymerization.</text>
</comment>
<dbReference type="PANTHER" id="PTHR34108">
    <property type="entry name" value="SEPTUM SITE-DETERMINING PROTEIN MINC"/>
    <property type="match status" value="1"/>
</dbReference>
<dbReference type="InterPro" id="IPR016098">
    <property type="entry name" value="CAP/MinC_C"/>
</dbReference>
<keyword evidence="4 6" id="KW-0131">Cell cycle</keyword>
<feature type="domain" description="Septum formation inhibitor MinC C-terminal" evidence="7">
    <location>
        <begin position="112"/>
        <end position="212"/>
    </location>
</feature>
<dbReference type="NCBIfam" id="TIGR01222">
    <property type="entry name" value="minC"/>
    <property type="match status" value="1"/>
</dbReference>
<comment type="subunit">
    <text evidence="5 6">Interacts with MinD and FtsZ.</text>
</comment>
<comment type="similarity">
    <text evidence="1 6">Belongs to the MinC family.</text>
</comment>
<sequence length="218" mass="24161">MSEPVVLKGFGKGIAVILDNSCDFDTICDYFKQKIVNGKNFFSGYEIPIQFIGRRLNSYELQKLIDIMKTFGGVHDIIFPWDEINFHHLVPMSNESDEKKMLFSTSSKDAKIYKGTLRSGQVVKSDTDIIIIGDVNPGAEVISANNIIVLGALRGVAHAGASGNKDAVVFAIEMNPVQIRIANIIARAPDEQNQEQERVPEVAYIEDDTIVIKPVSQF</sequence>
<name>A0A3T0D663_9FIRM</name>
<dbReference type="InterPro" id="IPR013033">
    <property type="entry name" value="MinC"/>
</dbReference>
<dbReference type="KEGG" id="ccha:ELD05_06950"/>
<evidence type="ECO:0000256" key="3">
    <source>
        <dbReference type="ARBA" id="ARBA00023210"/>
    </source>
</evidence>
<evidence type="ECO:0000313" key="9">
    <source>
        <dbReference type="EMBL" id="AZT90402.1"/>
    </source>
</evidence>
<accession>A0A3T0D663</accession>
<evidence type="ECO:0000256" key="4">
    <source>
        <dbReference type="ARBA" id="ARBA00023306"/>
    </source>
</evidence>
<dbReference type="PANTHER" id="PTHR34108:SF1">
    <property type="entry name" value="SEPTUM SITE-DETERMINING PROTEIN MINC"/>
    <property type="match status" value="1"/>
</dbReference>
<evidence type="ECO:0000259" key="8">
    <source>
        <dbReference type="Pfam" id="PF22642"/>
    </source>
</evidence>
<evidence type="ECO:0000256" key="5">
    <source>
        <dbReference type="ARBA" id="ARBA00046874"/>
    </source>
</evidence>
<evidence type="ECO:0000256" key="2">
    <source>
        <dbReference type="ARBA" id="ARBA00022618"/>
    </source>
</evidence>
<dbReference type="GO" id="GO:0000902">
    <property type="term" value="P:cell morphogenesis"/>
    <property type="evidence" value="ECO:0007669"/>
    <property type="project" value="InterPro"/>
</dbReference>
<organism evidence="9 10">
    <name type="scientific">Caldicellulosiruptor changbaiensis</name>
    <dbReference type="NCBI Taxonomy" id="1222016"/>
    <lineage>
        <taxon>Bacteria</taxon>
        <taxon>Bacillati</taxon>
        <taxon>Bacillota</taxon>
        <taxon>Bacillota incertae sedis</taxon>
        <taxon>Caldicellulosiruptorales</taxon>
        <taxon>Caldicellulosiruptoraceae</taxon>
        <taxon>Caldicellulosiruptor</taxon>
    </lineage>
</organism>
<dbReference type="Pfam" id="PF22642">
    <property type="entry name" value="MinC_N_1"/>
    <property type="match status" value="1"/>
</dbReference>
<dbReference type="InterPro" id="IPR055219">
    <property type="entry name" value="MinC_N_1"/>
</dbReference>
<dbReference type="AlphaFoldDB" id="A0A3T0D663"/>
<dbReference type="Proteomes" id="UP000282930">
    <property type="component" value="Chromosome"/>
</dbReference>
<dbReference type="InterPro" id="IPR005526">
    <property type="entry name" value="Septum_form_inhib_MinC_C"/>
</dbReference>
<evidence type="ECO:0000259" key="7">
    <source>
        <dbReference type="Pfam" id="PF03775"/>
    </source>
</evidence>
<dbReference type="Gene3D" id="2.160.20.70">
    <property type="match status" value="1"/>
</dbReference>
<dbReference type="GO" id="GO:1901891">
    <property type="term" value="P:regulation of cell septum assembly"/>
    <property type="evidence" value="ECO:0007669"/>
    <property type="project" value="InterPro"/>
</dbReference>
<dbReference type="InterPro" id="IPR036145">
    <property type="entry name" value="MinC_C_sf"/>
</dbReference>
<dbReference type="RefSeq" id="WP_127351862.1">
    <property type="nucleotide sequence ID" value="NZ_CP034791.1"/>
</dbReference>
<evidence type="ECO:0000313" key="10">
    <source>
        <dbReference type="Proteomes" id="UP000282930"/>
    </source>
</evidence>
<dbReference type="Gene3D" id="3.30.160.540">
    <property type="match status" value="1"/>
</dbReference>
<keyword evidence="10" id="KW-1185">Reference proteome</keyword>
<evidence type="ECO:0000256" key="1">
    <source>
        <dbReference type="ARBA" id="ARBA00006291"/>
    </source>
</evidence>
<protein>
    <recommendedName>
        <fullName evidence="6">Probable septum site-determining protein MinC</fullName>
    </recommendedName>
</protein>
<reference evidence="9 10" key="1">
    <citation type="submission" date="2018-12" db="EMBL/GenBank/DDBJ databases">
        <title>Genome sequence from the cellulolytic species, Caldicellulosiruptor changbaiensis.</title>
        <authorList>
            <person name="Blumer-Schuette S.E."/>
            <person name="Mendoza C."/>
        </authorList>
    </citation>
    <scope>NUCLEOTIDE SEQUENCE [LARGE SCALE GENOMIC DNA]</scope>
    <source>
        <strain evidence="9 10">CBS-Z</strain>
    </source>
</reference>
<feature type="domain" description="Septum site-determining protein MinC N-terminal" evidence="8">
    <location>
        <begin position="5"/>
        <end position="71"/>
    </location>
</feature>
<gene>
    <name evidence="6 9" type="primary">minC</name>
    <name evidence="9" type="ORF">ELD05_06950</name>
</gene>